<protein>
    <submittedName>
        <fullName evidence="2">Penicillin-binding protein 2</fullName>
    </submittedName>
</protein>
<dbReference type="Gene3D" id="3.40.710.10">
    <property type="entry name" value="DD-peptidase/beta-lactamase superfamily"/>
    <property type="match status" value="1"/>
</dbReference>
<proteinExistence type="predicted"/>
<dbReference type="Proteomes" id="UP000824140">
    <property type="component" value="Unassembled WGS sequence"/>
</dbReference>
<dbReference type="GO" id="GO:0008658">
    <property type="term" value="F:penicillin binding"/>
    <property type="evidence" value="ECO:0007669"/>
    <property type="project" value="InterPro"/>
</dbReference>
<dbReference type="GO" id="GO:0071555">
    <property type="term" value="P:cell wall organization"/>
    <property type="evidence" value="ECO:0007669"/>
    <property type="project" value="TreeGrafter"/>
</dbReference>
<reference evidence="2" key="2">
    <citation type="journal article" date="2021" name="PeerJ">
        <title>Extensive microbial diversity within the chicken gut microbiome revealed by metagenomics and culture.</title>
        <authorList>
            <person name="Gilroy R."/>
            <person name="Ravi A."/>
            <person name="Getino M."/>
            <person name="Pursley I."/>
            <person name="Horton D.L."/>
            <person name="Alikhan N.F."/>
            <person name="Baker D."/>
            <person name="Gharbi K."/>
            <person name="Hall N."/>
            <person name="Watson M."/>
            <person name="Adriaenssens E.M."/>
            <person name="Foster-Nyarko E."/>
            <person name="Jarju S."/>
            <person name="Secka A."/>
            <person name="Antonio M."/>
            <person name="Oren A."/>
            <person name="Chaudhuri R.R."/>
            <person name="La Ragione R."/>
            <person name="Hildebrand F."/>
            <person name="Pallen M.J."/>
        </authorList>
    </citation>
    <scope>NUCLEOTIDE SEQUENCE</scope>
    <source>
        <strain evidence="2">13766</strain>
    </source>
</reference>
<comment type="caution">
    <text evidence="2">The sequence shown here is derived from an EMBL/GenBank/DDBJ whole genome shotgun (WGS) entry which is preliminary data.</text>
</comment>
<accession>A0A9D1K634</accession>
<dbReference type="GO" id="GO:0071972">
    <property type="term" value="F:peptidoglycan L,D-transpeptidase activity"/>
    <property type="evidence" value="ECO:0007669"/>
    <property type="project" value="TreeGrafter"/>
</dbReference>
<dbReference type="InterPro" id="IPR050515">
    <property type="entry name" value="Beta-lactam/transpept"/>
</dbReference>
<gene>
    <name evidence="2" type="ORF">IAA84_00595</name>
</gene>
<evidence type="ECO:0000313" key="2">
    <source>
        <dbReference type="EMBL" id="HIS91498.1"/>
    </source>
</evidence>
<dbReference type="PANTHER" id="PTHR30627">
    <property type="entry name" value="PEPTIDOGLYCAN D,D-TRANSPEPTIDASE"/>
    <property type="match status" value="1"/>
</dbReference>
<evidence type="ECO:0000313" key="3">
    <source>
        <dbReference type="Proteomes" id="UP000824140"/>
    </source>
</evidence>
<dbReference type="InterPro" id="IPR001460">
    <property type="entry name" value="PCN-bd_Tpept"/>
</dbReference>
<feature type="domain" description="Penicillin-binding protein transpeptidase" evidence="1">
    <location>
        <begin position="156"/>
        <end position="462"/>
    </location>
</feature>
<dbReference type="InterPro" id="IPR012338">
    <property type="entry name" value="Beta-lactam/transpept-like"/>
</dbReference>
<evidence type="ECO:0000259" key="1">
    <source>
        <dbReference type="Pfam" id="PF00905"/>
    </source>
</evidence>
<name>A0A9D1K634_9FIRM</name>
<dbReference type="PROSITE" id="PS51257">
    <property type="entry name" value="PROKAR_LIPOPROTEIN"/>
    <property type="match status" value="1"/>
</dbReference>
<dbReference type="PANTHER" id="PTHR30627:SF24">
    <property type="entry name" value="PENICILLIN-BINDING PROTEIN 4B"/>
    <property type="match status" value="1"/>
</dbReference>
<dbReference type="Gene3D" id="3.90.1310.10">
    <property type="entry name" value="Penicillin-binding protein 2a (Domain 2)"/>
    <property type="match status" value="1"/>
</dbReference>
<sequence>MKRLQRCMRMVGILMLCVFTFTACWFAWTVQSQSSRWIATSYNTRLAAARESARAGDIYDCTGAVLATTDEDGNRVYNDDKRTRRAVSQTVGDTLSMSGTGVESFHAATLLGLSGESVFDTLFNPSPVKEGNSLRLTINAELSRYIHKEFPDGYDGAVSLINYKTGEILAMVSMPYYDPEELENRAEAAEASGSGYLNRNTQGQYTPGSVFKIVTLASALEFLPGVEERTYECNGEWEYEGGSVTCAGGAVHGTLTLEEAFAESCNIVFAKLAYELGAQRLVSTAESFGFNDVFQFQDLIVYDSSIDTQMPTVGDLVWSGVGQGKTLVSPLHMALIAASVANDGVMPSPKLIAEVITPSGSTVLRTQDPPYGRVMYSSTAATIARYMYTTVESGTATRAQISGYRVCGKTGSAQISNDSDAQTNAWFAGFVYDDAHPYAISVVVEEGGSGSRRAAELAEKALKKAIELGV</sequence>
<dbReference type="Pfam" id="PF00905">
    <property type="entry name" value="Transpeptidase"/>
    <property type="match status" value="1"/>
</dbReference>
<organism evidence="2 3">
    <name type="scientific">Candidatus Alectryocaccomicrobium excrementavium</name>
    <dbReference type="NCBI Taxonomy" id="2840668"/>
    <lineage>
        <taxon>Bacteria</taxon>
        <taxon>Bacillati</taxon>
        <taxon>Bacillota</taxon>
        <taxon>Clostridia</taxon>
        <taxon>Candidatus Alectryocaccomicrobium</taxon>
    </lineage>
</organism>
<dbReference type="EMBL" id="DVJN01000012">
    <property type="protein sequence ID" value="HIS91498.1"/>
    <property type="molecule type" value="Genomic_DNA"/>
</dbReference>
<dbReference type="AlphaFoldDB" id="A0A9D1K634"/>
<dbReference type="GO" id="GO:0005886">
    <property type="term" value="C:plasma membrane"/>
    <property type="evidence" value="ECO:0007669"/>
    <property type="project" value="TreeGrafter"/>
</dbReference>
<dbReference type="SUPFAM" id="SSF56601">
    <property type="entry name" value="beta-lactamase/transpeptidase-like"/>
    <property type="match status" value="1"/>
</dbReference>
<reference evidence="2" key="1">
    <citation type="submission" date="2020-10" db="EMBL/GenBank/DDBJ databases">
        <authorList>
            <person name="Gilroy R."/>
        </authorList>
    </citation>
    <scope>NUCLEOTIDE SEQUENCE</scope>
    <source>
        <strain evidence="2">13766</strain>
    </source>
</reference>